<dbReference type="Pfam" id="PF09903">
    <property type="entry name" value="DUF2130"/>
    <property type="match status" value="1"/>
</dbReference>
<name>A0A2N1UN72_9BACT</name>
<keyword evidence="1" id="KW-0175">Coiled coil</keyword>
<evidence type="ECO:0000256" key="1">
    <source>
        <dbReference type="SAM" id="Coils"/>
    </source>
</evidence>
<organism evidence="2 3">
    <name type="scientific">Candidatus Kuenenbacteria bacterium HGW-Kuenenbacteria-1</name>
    <dbReference type="NCBI Taxonomy" id="2013812"/>
    <lineage>
        <taxon>Bacteria</taxon>
        <taxon>Candidatus Kueneniibacteriota</taxon>
    </lineage>
</organism>
<accession>A0A2N1UN72</accession>
<proteinExistence type="predicted"/>
<feature type="coiled-coil region" evidence="1">
    <location>
        <begin position="50"/>
        <end position="158"/>
    </location>
</feature>
<sequence length="421" mass="49130">MKKVKVSIQDENTLILLEDGSKGDIIDLKSIHETDIDKTTITNVVNSIKHDAFNAELKKEKDTIERENNLRLELKEKEWADRAKENSSEKDKEIVALSSKLESVAEMTEANVKLEALQEKQRIEKEYQEKINEKDTEINNIKHEKELSEEKLKEQIKSTETALVSFKEMRSKMSTKMIGESLEVHCENEFNRIRHIAFPNASFGKDNTISESGSKGDYIYRELDEDGNEILSIMFEMKNEDGITATKKKNKDFFKELDKDRREKNCEYAVLVSLLEKDNEYYDDIIPVYEYELTYSIRPQHFITIIGFLRQANIKSQYLRREIHMLNNQNVDVSNFETNMNTFKEAFSRNYRLHSTQFSEAIKEIDKTIDHLNKVKENLLKSDNNLRLANNQATDLSIKRLTSNSPSVAKVFEEISKEQKK</sequence>
<evidence type="ECO:0000313" key="3">
    <source>
        <dbReference type="Proteomes" id="UP000233414"/>
    </source>
</evidence>
<dbReference type="PIRSF" id="PIRSF005850">
    <property type="entry name" value="UCP005850"/>
    <property type="match status" value="1"/>
</dbReference>
<gene>
    <name evidence="2" type="ORF">CVV26_02460</name>
</gene>
<dbReference type="EMBL" id="PGYQ01000011">
    <property type="protein sequence ID" value="PKL72232.1"/>
    <property type="molecule type" value="Genomic_DNA"/>
</dbReference>
<dbReference type="Proteomes" id="UP000233414">
    <property type="component" value="Unassembled WGS sequence"/>
</dbReference>
<dbReference type="AlphaFoldDB" id="A0A2N1UN72"/>
<protein>
    <submittedName>
        <fullName evidence="2">DUF2130 domain-containing protein</fullName>
    </submittedName>
</protein>
<evidence type="ECO:0000313" key="2">
    <source>
        <dbReference type="EMBL" id="PKL72232.1"/>
    </source>
</evidence>
<dbReference type="InterPro" id="IPR019219">
    <property type="entry name" value="DUF2130"/>
</dbReference>
<reference evidence="2 3" key="1">
    <citation type="journal article" date="2017" name="ISME J.">
        <title>Potential for microbial H2 and metal transformations associated with novel bacteria and archaea in deep terrestrial subsurface sediments.</title>
        <authorList>
            <person name="Hernsdorf A.W."/>
            <person name="Amano Y."/>
            <person name="Miyakawa K."/>
            <person name="Ise K."/>
            <person name="Suzuki Y."/>
            <person name="Anantharaman K."/>
            <person name="Probst A."/>
            <person name="Burstein D."/>
            <person name="Thomas B.C."/>
            <person name="Banfield J.F."/>
        </authorList>
    </citation>
    <scope>NUCLEOTIDE SEQUENCE [LARGE SCALE GENOMIC DNA]</scope>
    <source>
        <strain evidence="2">HGW-Kuenenbacteria-1</strain>
    </source>
</reference>
<comment type="caution">
    <text evidence="2">The sequence shown here is derived from an EMBL/GenBank/DDBJ whole genome shotgun (WGS) entry which is preliminary data.</text>
</comment>